<dbReference type="Pfam" id="PF06985">
    <property type="entry name" value="HET"/>
    <property type="match status" value="1"/>
</dbReference>
<dbReference type="PANTHER" id="PTHR33112:SF16">
    <property type="entry name" value="HETEROKARYON INCOMPATIBILITY DOMAIN-CONTAINING PROTEIN"/>
    <property type="match status" value="1"/>
</dbReference>
<comment type="caution">
    <text evidence="2">The sequence shown here is derived from an EMBL/GenBank/DDBJ whole genome shotgun (WGS) entry which is preliminary data.</text>
</comment>
<accession>A0AAI8Z0N2</accession>
<dbReference type="AlphaFoldDB" id="A0AAI8Z0N2"/>
<dbReference type="InterPro" id="IPR010730">
    <property type="entry name" value="HET"/>
</dbReference>
<dbReference type="Proteomes" id="UP001296104">
    <property type="component" value="Unassembled WGS sequence"/>
</dbReference>
<reference evidence="2" key="1">
    <citation type="submission" date="2023-11" db="EMBL/GenBank/DDBJ databases">
        <authorList>
            <person name="Alioto T."/>
            <person name="Alioto T."/>
            <person name="Gomez Garrido J."/>
        </authorList>
    </citation>
    <scope>NUCLEOTIDE SEQUENCE</scope>
</reference>
<feature type="domain" description="Heterokaryon incompatibility" evidence="1">
    <location>
        <begin position="151"/>
        <end position="311"/>
    </location>
</feature>
<organism evidence="2 3">
    <name type="scientific">Lecanosticta acicola</name>
    <dbReference type="NCBI Taxonomy" id="111012"/>
    <lineage>
        <taxon>Eukaryota</taxon>
        <taxon>Fungi</taxon>
        <taxon>Dikarya</taxon>
        <taxon>Ascomycota</taxon>
        <taxon>Pezizomycotina</taxon>
        <taxon>Dothideomycetes</taxon>
        <taxon>Dothideomycetidae</taxon>
        <taxon>Mycosphaerellales</taxon>
        <taxon>Mycosphaerellaceae</taxon>
        <taxon>Lecanosticta</taxon>
    </lineage>
</organism>
<name>A0AAI8Z0N2_9PEZI</name>
<proteinExistence type="predicted"/>
<evidence type="ECO:0000313" key="2">
    <source>
        <dbReference type="EMBL" id="CAK4030218.1"/>
    </source>
</evidence>
<dbReference type="PANTHER" id="PTHR33112">
    <property type="entry name" value="DOMAIN PROTEIN, PUTATIVE-RELATED"/>
    <property type="match status" value="1"/>
</dbReference>
<keyword evidence="3" id="KW-1185">Reference proteome</keyword>
<evidence type="ECO:0000313" key="3">
    <source>
        <dbReference type="Proteomes" id="UP001296104"/>
    </source>
</evidence>
<sequence length="695" mass="78700">MDPSMLRLVPHFGLRKVPRYWIEEKFVLRAYTLGRDPAIERHNELIDPIEIHAVVTSFDDATRILFPSSTGSDASIKSIQTALASHEHVDSSQDDVSSDLIERPFALQEMRHRYTPARVLFLESATKVRLVEHTLGFYGRGVHLDGIECAYAALSYCWRGKESFFLRMASYSQFTSGIRTAEMPPTIRDAVQATYQLGLRMLWVDSLCIIQDSDEDKQIQIAATHDIYSGAKFVIAAAAAVDSSNNFLIDQKAHAKSPCFINICGKLDTTCERLPASGAAIFAMPTRTQELLSGDDVHLSRLRSRGWVFQEEQLAKRIIYFCDNGVILRCNYCRKSEVQPLYPTGSRQDVPHPFWPDLSFSWAKFRAAGDPTTPLAFYTHDSDETFSETYSNLQRELWWQAVTEYTQRYLSQPTDKLPALSGLATRFERKIHSLQMAHGDYDRNPVRYWCGIWVGEFLATGLLWYVRDATTLRPVPRAPSLSWAAVDGIVVNASLEGNTNSKACGIRVLQWPTDHLQQLVVRGIMKAATWHRLPEDQKLYYLGRNRSQAPEIRRHHDLARYVPLTEDSTQGPEINLLRDENAHDIGSVIWDSLDGHPDEGCQILCLRIVVEPATRADKEDFSAPWATRGLALVPVDTARNVYRRAGYIELKKTLGGLAFPSSLRPASRRAFRYPEPNIDVAGFFRNCEPTTIILV</sequence>
<evidence type="ECO:0000259" key="1">
    <source>
        <dbReference type="Pfam" id="PF06985"/>
    </source>
</evidence>
<protein>
    <recommendedName>
        <fullName evidence="1">Heterokaryon incompatibility domain-containing protein</fullName>
    </recommendedName>
</protein>
<gene>
    <name evidence="2" type="ORF">LECACI_7A005431</name>
</gene>
<dbReference type="EMBL" id="CAVMBE010000035">
    <property type="protein sequence ID" value="CAK4030218.1"/>
    <property type="molecule type" value="Genomic_DNA"/>
</dbReference>